<dbReference type="GO" id="GO:0004185">
    <property type="term" value="F:serine-type carboxypeptidase activity"/>
    <property type="evidence" value="ECO:0007669"/>
    <property type="project" value="InterPro"/>
</dbReference>
<keyword evidence="2" id="KW-1185">Reference proteome</keyword>
<proteinExistence type="predicted"/>
<reference evidence="1" key="1">
    <citation type="submission" date="2022-06" db="EMBL/GenBank/DDBJ databases">
        <title>Sequencing the genomes of 1000 actinobacteria strains.</title>
        <authorList>
            <person name="Klenk H.-P."/>
        </authorList>
    </citation>
    <scope>NUCLEOTIDE SEQUENCE</scope>
    <source>
        <strain evidence="1">DSM 46694</strain>
    </source>
</reference>
<organism evidence="1 2">
    <name type="scientific">Nonomuraea thailandensis</name>
    <dbReference type="NCBI Taxonomy" id="1188745"/>
    <lineage>
        <taxon>Bacteria</taxon>
        <taxon>Bacillati</taxon>
        <taxon>Actinomycetota</taxon>
        <taxon>Actinomycetes</taxon>
        <taxon>Streptosporangiales</taxon>
        <taxon>Streptosporangiaceae</taxon>
        <taxon>Nonomuraea</taxon>
    </lineage>
</organism>
<keyword evidence="1" id="KW-0378">Hydrolase</keyword>
<keyword evidence="1" id="KW-0121">Carboxypeptidase</keyword>
<keyword evidence="1" id="KW-0645">Protease</keyword>
<dbReference type="InterPro" id="IPR029058">
    <property type="entry name" value="AB_hydrolase_fold"/>
</dbReference>
<dbReference type="SUPFAM" id="SSF53474">
    <property type="entry name" value="alpha/beta-Hydrolases"/>
    <property type="match status" value="1"/>
</dbReference>
<dbReference type="AlphaFoldDB" id="A0A9X2GKP8"/>
<dbReference type="GO" id="GO:0006508">
    <property type="term" value="P:proteolysis"/>
    <property type="evidence" value="ECO:0007669"/>
    <property type="project" value="InterPro"/>
</dbReference>
<comment type="caution">
    <text evidence="1">The sequence shown here is derived from an EMBL/GenBank/DDBJ whole genome shotgun (WGS) entry which is preliminary data.</text>
</comment>
<accession>A0A9X2GKP8</accession>
<dbReference type="InterPro" id="IPR001563">
    <property type="entry name" value="Peptidase_S10"/>
</dbReference>
<dbReference type="RefSeq" id="WP_253747493.1">
    <property type="nucleotide sequence ID" value="NZ_BAABKA010000060.1"/>
</dbReference>
<evidence type="ECO:0000313" key="1">
    <source>
        <dbReference type="EMBL" id="MCP2359987.1"/>
    </source>
</evidence>
<dbReference type="Proteomes" id="UP001139648">
    <property type="component" value="Unassembled WGS sequence"/>
</dbReference>
<dbReference type="Gene3D" id="3.40.50.1820">
    <property type="entry name" value="alpha/beta hydrolase"/>
    <property type="match status" value="1"/>
</dbReference>
<dbReference type="EMBL" id="JAMZEB010000002">
    <property type="protein sequence ID" value="MCP2359987.1"/>
    <property type="molecule type" value="Genomic_DNA"/>
</dbReference>
<protein>
    <submittedName>
        <fullName evidence="1">Carboxypeptidase C (Cathepsin A)</fullName>
    </submittedName>
</protein>
<sequence length="444" mass="48131">MTHTGVFGGRTMTYTAQARQTTIPGARIVSFDYLAEGPDRPVLFLCNGGPIVPSAFLHMGAFGPRRVAFPYDIHAPTTGVVGNEHCLLDAADLVFYDPPGTGYSRGDTELAGVDEDVDRMVTWVRQWLHDHDRANAPVHLLGESYGTIRVALAARELAEAGVRVDGVSLLGQATNIIETAGRTANILSYVSSLPTLTAVAHYHGKVEGPLEQAVDEVFAFAATDYVTALLRGPALPAQDRDRLAHRLARLTGVPAAVWIERNLRLTKHEFRAELLREDGLVLAMHDGRYAGPPAGSPSPGSIEARMVGPRASGTDTVPQAIDAAIEPHLRDFLKTDLGEEYRRTGGDLEQWRWGPSTSPFADWPYGHALTEAMTLLPGLRVFVGTGMYDLSTTIGAAEHAAAQCGWPPERVRLHRYEGGHLMYSVESTLRRLAADLRAFIGGQA</sequence>
<dbReference type="Pfam" id="PF00450">
    <property type="entry name" value="Peptidase_S10"/>
    <property type="match status" value="1"/>
</dbReference>
<gene>
    <name evidence="1" type="ORF">HD597_007007</name>
</gene>
<name>A0A9X2GKP8_9ACTN</name>
<evidence type="ECO:0000313" key="2">
    <source>
        <dbReference type="Proteomes" id="UP001139648"/>
    </source>
</evidence>